<gene>
    <name evidence="2" type="ORF">LWI29_020424</name>
</gene>
<evidence type="ECO:0008006" key="4">
    <source>
        <dbReference type="Google" id="ProtNLM"/>
    </source>
</evidence>
<sequence>MALGHHDHQFPCLQCQPQDYIRMVQHLIERCLVFNMSRNDCINTLAKHASIDPVVTLTVWKELLKENQGFFQEYLQTNSPRHGSSNQPADYCISRSRENRERV</sequence>
<evidence type="ECO:0000313" key="2">
    <source>
        <dbReference type="EMBL" id="KAK0589940.1"/>
    </source>
</evidence>
<protein>
    <recommendedName>
        <fullName evidence="4">Angiotensin-converting enzyme 2</fullName>
    </recommendedName>
</protein>
<dbReference type="Pfam" id="PF09713">
    <property type="entry name" value="A_thal_3526"/>
    <property type="match status" value="1"/>
</dbReference>
<proteinExistence type="predicted"/>
<dbReference type="InterPro" id="IPR006476">
    <property type="entry name" value="CHP01589_pln"/>
</dbReference>
<dbReference type="EMBL" id="JAUESC010000381">
    <property type="protein sequence ID" value="KAK0589940.1"/>
    <property type="molecule type" value="Genomic_DNA"/>
</dbReference>
<dbReference type="Proteomes" id="UP001168877">
    <property type="component" value="Unassembled WGS sequence"/>
</dbReference>
<keyword evidence="3" id="KW-1185">Reference proteome</keyword>
<name>A0AA39SH93_ACESA</name>
<accession>A0AA39SH93</accession>
<dbReference type="PANTHER" id="PTHR31871:SF55">
    <property type="entry name" value="ANGIOTENSIN-CONVERTING ENZYME 2"/>
    <property type="match status" value="1"/>
</dbReference>
<reference evidence="2" key="2">
    <citation type="submission" date="2023-06" db="EMBL/GenBank/DDBJ databases">
        <authorList>
            <person name="Swenson N.G."/>
            <person name="Wegrzyn J.L."/>
            <person name="Mcevoy S.L."/>
        </authorList>
    </citation>
    <scope>NUCLEOTIDE SEQUENCE</scope>
    <source>
        <strain evidence="2">NS2018</strain>
        <tissue evidence="2">Leaf</tissue>
    </source>
</reference>
<organism evidence="2 3">
    <name type="scientific">Acer saccharum</name>
    <name type="common">Sugar maple</name>
    <dbReference type="NCBI Taxonomy" id="4024"/>
    <lineage>
        <taxon>Eukaryota</taxon>
        <taxon>Viridiplantae</taxon>
        <taxon>Streptophyta</taxon>
        <taxon>Embryophyta</taxon>
        <taxon>Tracheophyta</taxon>
        <taxon>Spermatophyta</taxon>
        <taxon>Magnoliopsida</taxon>
        <taxon>eudicotyledons</taxon>
        <taxon>Gunneridae</taxon>
        <taxon>Pentapetalae</taxon>
        <taxon>rosids</taxon>
        <taxon>malvids</taxon>
        <taxon>Sapindales</taxon>
        <taxon>Sapindaceae</taxon>
        <taxon>Hippocastanoideae</taxon>
        <taxon>Acereae</taxon>
        <taxon>Acer</taxon>
    </lineage>
</organism>
<comment type="caution">
    <text evidence="2">The sequence shown here is derived from an EMBL/GenBank/DDBJ whole genome shotgun (WGS) entry which is preliminary data.</text>
</comment>
<reference evidence="2" key="1">
    <citation type="journal article" date="2022" name="Plant J.">
        <title>Strategies of tolerance reflected in two North American maple genomes.</title>
        <authorList>
            <person name="McEvoy S.L."/>
            <person name="Sezen U.U."/>
            <person name="Trouern-Trend A."/>
            <person name="McMahon S.M."/>
            <person name="Schaberg P.G."/>
            <person name="Yang J."/>
            <person name="Wegrzyn J.L."/>
            <person name="Swenson N.G."/>
        </authorList>
    </citation>
    <scope>NUCLEOTIDE SEQUENCE</scope>
    <source>
        <strain evidence="2">NS2018</strain>
    </source>
</reference>
<feature type="region of interest" description="Disordered" evidence="1">
    <location>
        <begin position="77"/>
        <end position="103"/>
    </location>
</feature>
<dbReference type="NCBIfam" id="TIGR01589">
    <property type="entry name" value="A_thal_3526"/>
    <property type="match status" value="1"/>
</dbReference>
<feature type="compositionally biased region" description="Polar residues" evidence="1">
    <location>
        <begin position="77"/>
        <end position="88"/>
    </location>
</feature>
<dbReference type="AlphaFoldDB" id="A0AA39SH93"/>
<evidence type="ECO:0000256" key="1">
    <source>
        <dbReference type="SAM" id="MobiDB-lite"/>
    </source>
</evidence>
<evidence type="ECO:0000313" key="3">
    <source>
        <dbReference type="Proteomes" id="UP001168877"/>
    </source>
</evidence>
<dbReference type="PANTHER" id="PTHR31871">
    <property type="entry name" value="OS02G0137100 PROTEIN"/>
    <property type="match status" value="1"/>
</dbReference>